<protein>
    <submittedName>
        <fullName evidence="4">T9SS type A sorting domain-containing protein</fullName>
    </submittedName>
</protein>
<proteinExistence type="predicted"/>
<evidence type="ECO:0000313" key="5">
    <source>
        <dbReference type="Proteomes" id="UP001059844"/>
    </source>
</evidence>
<dbReference type="Pfam" id="PF26628">
    <property type="entry name" value="DUF8202"/>
    <property type="match status" value="1"/>
</dbReference>
<dbReference type="InterPro" id="IPR026444">
    <property type="entry name" value="Secre_tail"/>
</dbReference>
<dbReference type="RefSeq" id="WP_256550619.1">
    <property type="nucleotide sequence ID" value="NZ_CP101751.1"/>
</dbReference>
<keyword evidence="5" id="KW-1185">Reference proteome</keyword>
<evidence type="ECO:0000313" key="4">
    <source>
        <dbReference type="EMBL" id="UUC44934.1"/>
    </source>
</evidence>
<dbReference type="InterPro" id="IPR013783">
    <property type="entry name" value="Ig-like_fold"/>
</dbReference>
<evidence type="ECO:0000256" key="1">
    <source>
        <dbReference type="ARBA" id="ARBA00022729"/>
    </source>
</evidence>
<dbReference type="NCBIfam" id="TIGR04183">
    <property type="entry name" value="Por_Secre_tail"/>
    <property type="match status" value="1"/>
</dbReference>
<dbReference type="InterPro" id="IPR058515">
    <property type="entry name" value="DUF8202"/>
</dbReference>
<accession>A0ABY5IQA4</accession>
<name>A0ABY5IQA4_9FLAO</name>
<gene>
    <name evidence="4" type="ORF">NOX80_15045</name>
</gene>
<sequence length="626" mass="70552">MKFTVRIVSFISLLLPVVALYSQTPGGIAKPTLWIKQQDNLIAKKTDTSHYFNFNPKYRIEGKTSNDYKNKLSNRYSLFLVFRSEEKEEMSVATLKLGSQTTTISNKKVATDKSLDFKKVNAKNGIVLSYFVSQQNNGKKTPNSLTLDNLKSLTNATSGHDLMELLYYPKVLNALEKKKVESYLSVKYGISLLSNTDYIDSYNNKVWDYEKNSDFNNRITGIGRDNNSGLYQKQSGNAEKEGLYIGYGTIDSTNAANKTQIADKTFMLWGDNGGSTALKKNKNEAGISKIKRIWKTQNTPSDSISTTVLIHPKQMQMDQKTENQEEIWLAVAPNDSGNFDYTTANYYRPIATKEATLYYKNVFWDTDKSGGDLFTFIKAPSFFVVYDVMEPNCDLAQNGNIKLKINGGQAPFSIRIQATNYAKHFTTDLDRLDLKDIPNGQYNVSITDSKGRTQTDLIEMTTIAETDLSVASEWYLDKNNEVELFPITPHQDDYTYEWSFNNGIVSDKKRFTATEAGSYTLLVKNSNGCTKSFPLKVKAQNDLSEGNLMLYPNPILSGQPFTLRFALQEISDAEILTYDLNGKLLRSKNLNAIKNLEYQDTLSATGTYLIIVNLQGTSKVIKLIVK</sequence>
<feature type="signal peptide" evidence="2">
    <location>
        <begin position="1"/>
        <end position="21"/>
    </location>
</feature>
<evidence type="ECO:0000256" key="2">
    <source>
        <dbReference type="SAM" id="SignalP"/>
    </source>
</evidence>
<evidence type="ECO:0000259" key="3">
    <source>
        <dbReference type="Pfam" id="PF26628"/>
    </source>
</evidence>
<dbReference type="EMBL" id="CP101751">
    <property type="protein sequence ID" value="UUC44934.1"/>
    <property type="molecule type" value="Genomic_DNA"/>
</dbReference>
<dbReference type="CDD" id="cd00146">
    <property type="entry name" value="PKD"/>
    <property type="match status" value="1"/>
</dbReference>
<reference evidence="4" key="1">
    <citation type="submission" date="2022-07" db="EMBL/GenBank/DDBJ databases">
        <title>Isolation, identification, and degradation of a PFOSA degrading strain from sewage treatment plant.</title>
        <authorList>
            <person name="Zhang L."/>
            <person name="Huo Y."/>
        </authorList>
    </citation>
    <scope>NUCLEOTIDE SEQUENCE</scope>
    <source>
        <strain evidence="4">C1</strain>
    </source>
</reference>
<feature type="chain" id="PRO_5047469368" evidence="2">
    <location>
        <begin position="22"/>
        <end position="626"/>
    </location>
</feature>
<dbReference type="Proteomes" id="UP001059844">
    <property type="component" value="Chromosome"/>
</dbReference>
<feature type="domain" description="DUF8202" evidence="3">
    <location>
        <begin position="176"/>
        <end position="364"/>
    </location>
</feature>
<dbReference type="Gene3D" id="2.60.40.10">
    <property type="entry name" value="Immunoglobulins"/>
    <property type="match status" value="1"/>
</dbReference>
<keyword evidence="1 2" id="KW-0732">Signal</keyword>
<organism evidence="4 5">
    <name type="scientific">Flavobacterium cerinum</name>
    <dbReference type="NCBI Taxonomy" id="2502784"/>
    <lineage>
        <taxon>Bacteria</taxon>
        <taxon>Pseudomonadati</taxon>
        <taxon>Bacteroidota</taxon>
        <taxon>Flavobacteriia</taxon>
        <taxon>Flavobacteriales</taxon>
        <taxon>Flavobacteriaceae</taxon>
        <taxon>Flavobacterium</taxon>
    </lineage>
</organism>